<comment type="subcellular location">
    <subcellularLocation>
        <location evidence="1 10">Nucleus</location>
    </subcellularLocation>
</comment>
<evidence type="ECO:0000259" key="11">
    <source>
        <dbReference type="Pfam" id="PF18307"/>
    </source>
</evidence>
<dbReference type="Proteomes" id="UP001626550">
    <property type="component" value="Unassembled WGS sequence"/>
</dbReference>
<dbReference type="Pfam" id="PF18307">
    <property type="entry name" value="Tfb2_C"/>
    <property type="match status" value="1"/>
</dbReference>
<dbReference type="InterPro" id="IPR004598">
    <property type="entry name" value="TFIIH_p52/Tfb2"/>
</dbReference>
<evidence type="ECO:0000256" key="5">
    <source>
        <dbReference type="ARBA" id="ARBA00023163"/>
    </source>
</evidence>
<dbReference type="Pfam" id="PF03849">
    <property type="entry name" value="Tfb2"/>
    <property type="match status" value="1"/>
</dbReference>
<dbReference type="GO" id="GO:0006366">
    <property type="term" value="P:transcription by RNA polymerase II"/>
    <property type="evidence" value="ECO:0007669"/>
    <property type="project" value="UniProtKB-ARBA"/>
</dbReference>
<dbReference type="GO" id="GO:0005634">
    <property type="term" value="C:nucleus"/>
    <property type="evidence" value="ECO:0007669"/>
    <property type="project" value="UniProtKB-SubCell"/>
</dbReference>
<dbReference type="GO" id="GO:0006281">
    <property type="term" value="P:DNA repair"/>
    <property type="evidence" value="ECO:0007669"/>
    <property type="project" value="UniProtKB-KW"/>
</dbReference>
<dbReference type="AlphaFoldDB" id="A0ABD2QII6"/>
<keyword evidence="3 10" id="KW-0227">DNA damage</keyword>
<evidence type="ECO:0000256" key="10">
    <source>
        <dbReference type="RuleBase" id="RU364024"/>
    </source>
</evidence>
<dbReference type="FunFam" id="3.30.70.2610:FF:000001">
    <property type="entry name" value="General transcription factor IIH subunit 4"/>
    <property type="match status" value="1"/>
</dbReference>
<dbReference type="NCBIfam" id="TIGR00625">
    <property type="entry name" value="tfb2"/>
    <property type="match status" value="1"/>
</dbReference>
<dbReference type="PANTHER" id="PTHR13152">
    <property type="entry name" value="TFIIH, POLYPEPTIDE 4"/>
    <property type="match status" value="1"/>
</dbReference>
<keyword evidence="7 10" id="KW-0539">Nucleus</keyword>
<reference evidence="12 13" key="1">
    <citation type="submission" date="2024-11" db="EMBL/GenBank/DDBJ databases">
        <title>Adaptive evolution of stress response genes in parasites aligns with host niche diversity.</title>
        <authorList>
            <person name="Hahn C."/>
            <person name="Resl P."/>
        </authorList>
    </citation>
    <scope>NUCLEOTIDE SEQUENCE [LARGE SCALE GENOMIC DNA]</scope>
    <source>
        <strain evidence="12">EGGRZ-B1_66</strain>
        <tissue evidence="12">Body</tissue>
    </source>
</reference>
<protein>
    <recommendedName>
        <fullName evidence="9 10">General transcription factor IIH subunit 4</fullName>
    </recommendedName>
</protein>
<evidence type="ECO:0000256" key="2">
    <source>
        <dbReference type="ARBA" id="ARBA00007132"/>
    </source>
</evidence>
<gene>
    <name evidence="12" type="primary">GTF2H4</name>
    <name evidence="12" type="ORF">Ciccas_002101</name>
</gene>
<organism evidence="12 13">
    <name type="scientific">Cichlidogyrus casuarinus</name>
    <dbReference type="NCBI Taxonomy" id="1844966"/>
    <lineage>
        <taxon>Eukaryota</taxon>
        <taxon>Metazoa</taxon>
        <taxon>Spiralia</taxon>
        <taxon>Lophotrochozoa</taxon>
        <taxon>Platyhelminthes</taxon>
        <taxon>Monogenea</taxon>
        <taxon>Monopisthocotylea</taxon>
        <taxon>Dactylogyridea</taxon>
        <taxon>Ancyrocephalidae</taxon>
        <taxon>Cichlidogyrus</taxon>
    </lineage>
</organism>
<evidence type="ECO:0000313" key="12">
    <source>
        <dbReference type="EMBL" id="KAL3319228.1"/>
    </source>
</evidence>
<keyword evidence="6 10" id="KW-0234">DNA repair</keyword>
<comment type="caution">
    <text evidence="12">The sequence shown here is derived from an EMBL/GenBank/DDBJ whole genome shotgun (WGS) entry which is preliminary data.</text>
</comment>
<sequence>MRLLFIEQPIPKSIITSWFDKSAEDKFEMAINALTDLRIFALSDMVANRGTWRLNKKFQENFKIVLFGGSKQYLSDLGSTTVDKHSKDKQFLTAYANERWDSLLHFMVGSKLGEVGSCVKDVIIMSGLMKGSVNDPSFGITERGFKFLLTNLENQILQFILFYFDFLRAKSINIIPALHFIFQLSFLSIDKSYPTDALDEIQQEILQHLREFGLTYQRKRTAPRFYITPLVLSIGLGHDSGTIPSLDLNLGEMPEPGAVTNSVPVLPTSGDKGFIVVETNFRLYAYTNSPLQTALLSLFSTIRCRFPNLVVADISRSAVRQALQRGITASQIINFLASNAHPDMKLKPPILPPTVVDQIKLWEMERDRFTFTEGCLYDQFARAIDFETVRDFAKSIDSLMWENEERRIVVVSKSGHDEVKKFWKQRSQ</sequence>
<dbReference type="Gene3D" id="3.30.70.2610">
    <property type="match status" value="1"/>
</dbReference>
<accession>A0ABD2QII6</accession>
<dbReference type="PANTHER" id="PTHR13152:SF0">
    <property type="entry name" value="GENERAL TRANSCRIPTION FACTOR IIH SUBUNIT 4"/>
    <property type="match status" value="1"/>
</dbReference>
<evidence type="ECO:0000256" key="6">
    <source>
        <dbReference type="ARBA" id="ARBA00023204"/>
    </source>
</evidence>
<evidence type="ECO:0000256" key="1">
    <source>
        <dbReference type="ARBA" id="ARBA00004123"/>
    </source>
</evidence>
<keyword evidence="5 10" id="KW-0804">Transcription</keyword>
<comment type="subunit">
    <text evidence="8">Component of the 7-subunit TFIIH core complex composed of XPB/ERCC3, XPD/ERCC2, GTF2H1, GTF2H2, GTF2H3, GTF2H4 and GTF2H5, which is active in NER. The core complex associates with the 3-subunit CDK-activating kinase (CAK) module composed of CCNH/cyclin H, CDK7 and MNAT1 to form the 10-subunit holoenzyme (holo-TFIIH) active in transcription. Part of TBP-based Pol II pre-initiation complex (PIC), in which Pol II core assembles with general transcription factors and other specific initiation factors including GTF2E1, GTF2E2, GTF2F1, GTF2F2, TCEA1, ERCC2, ERCC3, GTF2H2, GTF2H3, GTF2H4, GTF2H5, GTF2A1, GTF2A2, GTF2B and TBP; this large multi-subunit PIC complex mediates DNA unwinding and targets Pol II core to the transcription start site where the first phosphodiester bond forms.</text>
</comment>
<evidence type="ECO:0000256" key="4">
    <source>
        <dbReference type="ARBA" id="ARBA00023015"/>
    </source>
</evidence>
<proteinExistence type="inferred from homology"/>
<evidence type="ECO:0000256" key="7">
    <source>
        <dbReference type="ARBA" id="ARBA00023242"/>
    </source>
</evidence>
<comment type="similarity">
    <text evidence="2 10">Belongs to the TFB2 family.</text>
</comment>
<dbReference type="EMBL" id="JBJKFK010000157">
    <property type="protein sequence ID" value="KAL3319228.1"/>
    <property type="molecule type" value="Genomic_DNA"/>
</dbReference>
<evidence type="ECO:0000256" key="8">
    <source>
        <dbReference type="ARBA" id="ARBA00064576"/>
    </source>
</evidence>
<dbReference type="InterPro" id="IPR040662">
    <property type="entry name" value="Tfb2_C"/>
</dbReference>
<evidence type="ECO:0000256" key="3">
    <source>
        <dbReference type="ARBA" id="ARBA00022763"/>
    </source>
</evidence>
<feature type="domain" description="Transcription factor Tfb2 C-terminal" evidence="11">
    <location>
        <begin position="357"/>
        <end position="424"/>
    </location>
</feature>
<evidence type="ECO:0000313" key="13">
    <source>
        <dbReference type="Proteomes" id="UP001626550"/>
    </source>
</evidence>
<name>A0ABD2QII6_9PLAT</name>
<keyword evidence="13" id="KW-1185">Reference proteome</keyword>
<comment type="function">
    <text evidence="10">Component of the general transcription and DNA repair factor IIH (TFIIH) core complex which is involved in general and transcription-coupled nucleotide excision repair (NER) of damaged DNA.</text>
</comment>
<evidence type="ECO:0000256" key="9">
    <source>
        <dbReference type="ARBA" id="ARBA00070130"/>
    </source>
</evidence>
<keyword evidence="4 10" id="KW-0805">Transcription regulation</keyword>